<gene>
    <name evidence="3" type="ORF">G7077_09690</name>
</gene>
<dbReference type="InterPro" id="IPR052025">
    <property type="entry name" value="Xyloglucanase_GH74"/>
</dbReference>
<reference evidence="3 4" key="1">
    <citation type="submission" date="2020-03" db="EMBL/GenBank/DDBJ databases">
        <title>Sphingomonas sp. nov., isolated from fish.</title>
        <authorList>
            <person name="Hyun D.-W."/>
            <person name="Bae J.-W."/>
        </authorList>
    </citation>
    <scope>NUCLEOTIDE SEQUENCE [LARGE SCALE GENOMIC DNA]</scope>
    <source>
        <strain evidence="3 4">HDW15B</strain>
    </source>
</reference>
<evidence type="ECO:0000313" key="4">
    <source>
        <dbReference type="Proteomes" id="UP000503222"/>
    </source>
</evidence>
<proteinExistence type="predicted"/>
<evidence type="ECO:0008006" key="5">
    <source>
        <dbReference type="Google" id="ProtNLM"/>
    </source>
</evidence>
<name>A0A6G7YQV2_9SPHN</name>
<dbReference type="PANTHER" id="PTHR43739:SF5">
    <property type="entry name" value="EXO-ALPHA-SIALIDASE"/>
    <property type="match status" value="1"/>
</dbReference>
<dbReference type="RefSeq" id="WP_166411519.1">
    <property type="nucleotide sequence ID" value="NZ_CP049869.1"/>
</dbReference>
<keyword evidence="4" id="KW-1185">Reference proteome</keyword>
<accession>A0A6G7YQV2</accession>
<sequence length="666" mass="70575">MARTIATDSTWKPVKIGGGGMSTGIDSNADGTIVCRTDGAGAYIWTGSVWKQLVTASSMPAGLQQAEGVYEIRIAPSDSNIMYMELAGGLYKTTDRGAHWTKTNFPNVSMDANGASRADGQRMAIDPSDPNTVFAGTQKDGLWVTRDGGMTWQKAAGIPVLATNKDAGLSGITFHGDTVYVGTDGGGVYRSDDKGVTWSRTSGGPNDIAHAAVSPNGNLFVTDANDHSVWKLSGDVWTKTAVTQAHAIAVDPFNANHIVVSTGGGSLQQSMDGGASWQGYAWGTKLEATGDAPWLAGSGAYMSTTAIMFDPLTPNKLYQSAGVGVWNTMLTPTLGVDASGKYVDTVWHSQTAGIENLVSNDIIAPAGGDPIFASWDRPFFTEHNLDDYATSYDGGSFSMGWSLDYASSNPSFVVGLSDWGSQENSGFSTDGGRTWQKFTGLPSFALKTIGGSIAASTPENFIWASASANAPAYTLDGGKTWTDVVLPGKTDWTGFHAGYYLKRTTVTADRVEPNTFYLYDVKSGVYVTHDGGVNWTKVFSGTISLWSSFNAKIEAVPGQARELFFTSGPLDDFDPNKGADVPFMHSKDGGASWQQVAGVKEVTSFGYGAPEVAGGPATIFIVGYVNDEYGVFYSADNAESWTQIGRHPMGSLDTIRTISGIWTSLA</sequence>
<dbReference type="InterPro" id="IPR001258">
    <property type="entry name" value="NHL_repeat"/>
</dbReference>
<dbReference type="EMBL" id="CP049869">
    <property type="protein sequence ID" value="QIK79128.1"/>
    <property type="molecule type" value="Genomic_DNA"/>
</dbReference>
<dbReference type="PROSITE" id="PS51125">
    <property type="entry name" value="NHL"/>
    <property type="match status" value="1"/>
</dbReference>
<dbReference type="PANTHER" id="PTHR43739">
    <property type="entry name" value="XYLOGLUCANASE (EUROFUNG)"/>
    <property type="match status" value="1"/>
</dbReference>
<protein>
    <recommendedName>
        <fullName evidence="5">Sortilin N-terminal domain-containing protein</fullName>
    </recommendedName>
</protein>
<dbReference type="InterPro" id="IPR015943">
    <property type="entry name" value="WD40/YVTN_repeat-like_dom_sf"/>
</dbReference>
<organism evidence="3 4">
    <name type="scientific">Sphingomonas piscis</name>
    <dbReference type="NCBI Taxonomy" id="2714943"/>
    <lineage>
        <taxon>Bacteria</taxon>
        <taxon>Pseudomonadati</taxon>
        <taxon>Pseudomonadota</taxon>
        <taxon>Alphaproteobacteria</taxon>
        <taxon>Sphingomonadales</taxon>
        <taxon>Sphingomonadaceae</taxon>
        <taxon>Sphingomonas</taxon>
    </lineage>
</organism>
<feature type="repeat" description="NHL" evidence="2">
    <location>
        <begin position="212"/>
        <end position="235"/>
    </location>
</feature>
<evidence type="ECO:0000313" key="3">
    <source>
        <dbReference type="EMBL" id="QIK79128.1"/>
    </source>
</evidence>
<dbReference type="SUPFAM" id="SSF110296">
    <property type="entry name" value="Oligoxyloglucan reducing end-specific cellobiohydrolase"/>
    <property type="match status" value="2"/>
</dbReference>
<keyword evidence="1" id="KW-0677">Repeat</keyword>
<dbReference type="KEGG" id="spii:G7077_09690"/>
<dbReference type="Proteomes" id="UP000503222">
    <property type="component" value="Chromosome"/>
</dbReference>
<dbReference type="AlphaFoldDB" id="A0A6G7YQV2"/>
<evidence type="ECO:0000256" key="2">
    <source>
        <dbReference type="PROSITE-ProRule" id="PRU00504"/>
    </source>
</evidence>
<dbReference type="GO" id="GO:0010411">
    <property type="term" value="P:xyloglucan metabolic process"/>
    <property type="evidence" value="ECO:0007669"/>
    <property type="project" value="TreeGrafter"/>
</dbReference>
<dbReference type="Gene3D" id="2.130.10.10">
    <property type="entry name" value="YVTN repeat-like/Quinoprotein amine dehydrogenase"/>
    <property type="match status" value="2"/>
</dbReference>
<evidence type="ECO:0000256" key="1">
    <source>
        <dbReference type="ARBA" id="ARBA00022737"/>
    </source>
</evidence>